<feature type="chain" id="PRO_5026351601" evidence="1">
    <location>
        <begin position="24"/>
        <end position="716"/>
    </location>
</feature>
<proteinExistence type="predicted"/>
<dbReference type="SMART" id="SM00034">
    <property type="entry name" value="CLECT"/>
    <property type="match status" value="1"/>
</dbReference>
<dbReference type="Proteomes" id="UP000471501">
    <property type="component" value="Unassembled WGS sequence"/>
</dbReference>
<evidence type="ECO:0000256" key="1">
    <source>
        <dbReference type="SAM" id="SignalP"/>
    </source>
</evidence>
<dbReference type="InterPro" id="IPR001304">
    <property type="entry name" value="C-type_lectin-like"/>
</dbReference>
<dbReference type="InterPro" id="IPR034007">
    <property type="entry name" value="CTLD_bac"/>
</dbReference>
<dbReference type="NCBIfam" id="TIGR04131">
    <property type="entry name" value="Bac_Flav_CTERM"/>
    <property type="match status" value="1"/>
</dbReference>
<dbReference type="SUPFAM" id="SSF56436">
    <property type="entry name" value="C-type lectin-like"/>
    <property type="match status" value="1"/>
</dbReference>
<dbReference type="InterPro" id="IPR016187">
    <property type="entry name" value="CTDL_fold"/>
</dbReference>
<reference evidence="3 4" key="1">
    <citation type="submission" date="2019-12" db="EMBL/GenBank/DDBJ databases">
        <authorList>
            <person name="Kim Y.S."/>
        </authorList>
    </citation>
    <scope>NUCLEOTIDE SEQUENCE [LARGE SCALE GENOMIC DNA]</scope>
    <source>
        <strain evidence="3 4">GA093</strain>
    </source>
</reference>
<organism evidence="3 4">
    <name type="scientific">Flavobacterium hydrocarbonoxydans</name>
    <dbReference type="NCBI Taxonomy" id="2683249"/>
    <lineage>
        <taxon>Bacteria</taxon>
        <taxon>Pseudomonadati</taxon>
        <taxon>Bacteroidota</taxon>
        <taxon>Flavobacteriia</taxon>
        <taxon>Flavobacteriales</taxon>
        <taxon>Flavobacteriaceae</taxon>
        <taxon>Flavobacterium</taxon>
    </lineage>
</organism>
<gene>
    <name evidence="3" type="ORF">GON26_14395</name>
</gene>
<dbReference type="Pfam" id="PF19081">
    <property type="entry name" value="Ig_7"/>
    <property type="match status" value="2"/>
</dbReference>
<feature type="signal peptide" evidence="1">
    <location>
        <begin position="1"/>
        <end position="23"/>
    </location>
</feature>
<evidence type="ECO:0000313" key="3">
    <source>
        <dbReference type="EMBL" id="MWB95555.1"/>
    </source>
</evidence>
<comment type="caution">
    <text evidence="3">The sequence shown here is derived from an EMBL/GenBank/DDBJ whole genome shotgun (WGS) entry which is preliminary data.</text>
</comment>
<dbReference type="AlphaFoldDB" id="A0A6I4NST7"/>
<dbReference type="InterPro" id="IPR044023">
    <property type="entry name" value="Ig_7"/>
</dbReference>
<evidence type="ECO:0000259" key="2">
    <source>
        <dbReference type="PROSITE" id="PS50041"/>
    </source>
</evidence>
<keyword evidence="4" id="KW-1185">Reference proteome</keyword>
<dbReference type="InterPro" id="IPR026341">
    <property type="entry name" value="T9SS_type_B"/>
</dbReference>
<dbReference type="PROSITE" id="PS50041">
    <property type="entry name" value="C_TYPE_LECTIN_2"/>
    <property type="match status" value="1"/>
</dbReference>
<dbReference type="Gene3D" id="3.10.100.10">
    <property type="entry name" value="Mannose-Binding Protein A, subunit A"/>
    <property type="match status" value="1"/>
</dbReference>
<name>A0A6I4NST7_9FLAO</name>
<dbReference type="CDD" id="cd03603">
    <property type="entry name" value="CLECT_VCBS"/>
    <property type="match status" value="1"/>
</dbReference>
<evidence type="ECO:0000313" key="4">
    <source>
        <dbReference type="Proteomes" id="UP000471501"/>
    </source>
</evidence>
<sequence>MKNITSIKISLLFFVLSCCQFYANERNRSLKMNLTILSKDTLKANKKNSFKATLVIDPPKISATGNQTYCPQTNIKIVETFDIDHDPLETATEAGYIQISSGYANGTDRLELSNPAAHPNVLSNWDVLTGKLKLTNLSGGNISYTDLEAAIKDIVFSNSSATASGTRTFSITIGQANYLPSTQHYYLFVPSIGITWTQAKKAAEESTYYGLKGYLATLLTKEEADLSGKQATGAGWIGGSDAQTEGVWKWVTGPEAGTNMSFTFWNNSEPNNLGEEDYAHITSNVGITGSWNDLSDTGSLSGDYQPKGYIVEFGGMPGELPLQIAASTQITIPTITNTTTGKVCDSGTVTLTATASAGTISWYDSATGGALLHTGSTPFITPTINTTTTFYVDAGCEINRRPVVATVNYTPNTPTVTSATVSRCGAGSVTLEADSNIGNINWFTTPTGGSSVFNGKVFNTPSITQNTTYYAEAYNDICINTTRVPVDVIIYTPPVVTNEEVILCQLGTKILDAGITGVTYLWSTNETTQTIEVSTPGTFTVTVTSPAPESCSSTKTIKVIQHEIPVIKKIEVDERSVTINLSNPNDYFEYSVDGSFFQDSNVFYNVPGGLQTAYIREKNGCLGATQDFVVLVFPSFFTPNNDNYNDSWEVIGMEFFPQAQVTIFDRYGKFLTQLNASRMSWDGTFNKLPLPASDYWYSIKVNNDLPIMKGHFSLKR</sequence>
<accession>A0A6I4NST7</accession>
<keyword evidence="1" id="KW-0732">Signal</keyword>
<feature type="domain" description="C-type lectin" evidence="2">
    <location>
        <begin position="181"/>
        <end position="293"/>
    </location>
</feature>
<protein>
    <submittedName>
        <fullName evidence="3">T9SS type B sorting domain-containing protein</fullName>
    </submittedName>
</protein>
<dbReference type="InterPro" id="IPR016186">
    <property type="entry name" value="C-type_lectin-like/link_sf"/>
</dbReference>
<dbReference type="Pfam" id="PF13585">
    <property type="entry name" value="CHU_C"/>
    <property type="match status" value="1"/>
</dbReference>
<dbReference type="EMBL" id="WSTB01000008">
    <property type="protein sequence ID" value="MWB95555.1"/>
    <property type="molecule type" value="Genomic_DNA"/>
</dbReference>